<keyword evidence="3 7" id="KW-0347">Helicase</keyword>
<dbReference type="PANTHER" id="PTHR43519:SF1">
    <property type="entry name" value="ATP-DEPENDENT RNA HELICASE HRPB"/>
    <property type="match status" value="1"/>
</dbReference>
<dbReference type="InterPro" id="IPR027417">
    <property type="entry name" value="P-loop_NTPase"/>
</dbReference>
<keyword evidence="1" id="KW-0547">Nucleotide-binding</keyword>
<evidence type="ECO:0000259" key="6">
    <source>
        <dbReference type="PROSITE" id="PS51194"/>
    </source>
</evidence>
<dbReference type="NCBIfam" id="TIGR01970">
    <property type="entry name" value="DEAH_box_HrpB"/>
    <property type="match status" value="1"/>
</dbReference>
<dbReference type="InterPro" id="IPR007502">
    <property type="entry name" value="Helicase-assoc_dom"/>
</dbReference>
<keyword evidence="2" id="KW-0378">Hydrolase</keyword>
<dbReference type="RefSeq" id="WP_253967199.1">
    <property type="nucleotide sequence ID" value="NZ_JAMFTH010000001.1"/>
</dbReference>
<feature type="domain" description="Helicase ATP-binding" evidence="5">
    <location>
        <begin position="18"/>
        <end position="180"/>
    </location>
</feature>
<evidence type="ECO:0000256" key="4">
    <source>
        <dbReference type="ARBA" id="ARBA00022840"/>
    </source>
</evidence>
<evidence type="ECO:0000313" key="8">
    <source>
        <dbReference type="Proteomes" id="UP001139319"/>
    </source>
</evidence>
<dbReference type="Pfam" id="PF08482">
    <property type="entry name" value="HrpB_C"/>
    <property type="match status" value="1"/>
</dbReference>
<dbReference type="AlphaFoldDB" id="A0A9X2KTM5"/>
<evidence type="ECO:0000256" key="1">
    <source>
        <dbReference type="ARBA" id="ARBA00022741"/>
    </source>
</evidence>
<organism evidence="7 8">
    <name type="scientific">Gilvimarinus xylanilyticus</name>
    <dbReference type="NCBI Taxonomy" id="2944139"/>
    <lineage>
        <taxon>Bacteria</taxon>
        <taxon>Pseudomonadati</taxon>
        <taxon>Pseudomonadota</taxon>
        <taxon>Gammaproteobacteria</taxon>
        <taxon>Cellvibrionales</taxon>
        <taxon>Cellvibrionaceae</taxon>
        <taxon>Gilvimarinus</taxon>
    </lineage>
</organism>
<evidence type="ECO:0000256" key="3">
    <source>
        <dbReference type="ARBA" id="ARBA00022806"/>
    </source>
</evidence>
<dbReference type="InterPro" id="IPR002464">
    <property type="entry name" value="DNA/RNA_helicase_DEAH_CS"/>
</dbReference>
<proteinExistence type="predicted"/>
<dbReference type="SUPFAM" id="SSF52540">
    <property type="entry name" value="P-loop containing nucleoside triphosphate hydrolases"/>
    <property type="match status" value="1"/>
</dbReference>
<dbReference type="Gene3D" id="3.40.50.300">
    <property type="entry name" value="P-loop containing nucleotide triphosphate hydrolases"/>
    <property type="match status" value="2"/>
</dbReference>
<dbReference type="PANTHER" id="PTHR43519">
    <property type="entry name" value="ATP-DEPENDENT RNA HELICASE HRPB"/>
    <property type="match status" value="1"/>
</dbReference>
<dbReference type="GO" id="GO:0005524">
    <property type="term" value="F:ATP binding"/>
    <property type="evidence" value="ECO:0007669"/>
    <property type="project" value="UniProtKB-KW"/>
</dbReference>
<keyword evidence="4" id="KW-0067">ATP-binding</keyword>
<evidence type="ECO:0000313" key="7">
    <source>
        <dbReference type="EMBL" id="MCP8898933.1"/>
    </source>
</evidence>
<sequence length="818" mass="90211">MADQLPQLPLTPLRDEFIQSLESVSTLLLEAEPGAGKSTLAPLWAMQWAPRGRQIWLIQPRVLPAIALARRLAELTGGAVGEQVGYQVPFDRAVSDSTRLLVMTPGVFLQRLLADPELSSVAVVMLDEIHERSVNQDTAWALAQESAILRDDLKLVLMSATPDSALRQQVEASLYSPGRCYDVALVYCAGKMVNGRPEPLRDHLVRALEGMADWHTQTVLVFLPGWREIERCRQALQQAWPQTTVLALHSRVERAEQLAAVDPATGPRVILATNIAETSLTIADVTLVLDAGLAREPDYEQRTGVTRLKTRRISAASAEQRRGRAGRVQAGNCVRLWAESEPLAPQTLPEIRRTDYLPLALRLAHWGTPADQLPWLEAPGALALAHAKAQLQRWQLLDQQGGITSLGRQVSALGTHPRIAALLLHSRDYLNDDSWLLTLALALHFDLEPSGDLAGWINTGCDLATRDRRWRQLLSRWQKVLNCSVKPGSQPSELSPALTERLAQVFADRIGRATGEGQYRLNTGVSVAMACRSQWALVLHLAARGPALEGVGLEVALSERRLHELAEVETATEPVGSGNRRRWVEVTRYRMGGQVVDEQRRTLAASEAPEAVLRYVRERGLANLTWSTDALQLLARARLAGRAGGVAVPALELSALSDRLAQWLGGFVDGDTDIDALPFSDALGFYLGYEVCAELDRLLPAQLTLPSGRGLRVDYTAGLSAQEFLARLESPEPVIRAKLQEFFGAREFGLPLSSVPLTIELLSPAGQPLAVTRDLAYFWAEVYPQVRREMRGRYVKHPWPEDPLTHVATGLTKRRLSQ</sequence>
<dbReference type="PROSITE" id="PS51192">
    <property type="entry name" value="HELICASE_ATP_BIND_1"/>
    <property type="match status" value="1"/>
</dbReference>
<dbReference type="GO" id="GO:0003676">
    <property type="term" value="F:nucleic acid binding"/>
    <property type="evidence" value="ECO:0007669"/>
    <property type="project" value="InterPro"/>
</dbReference>
<comment type="caution">
    <text evidence="7">The sequence shown here is derived from an EMBL/GenBank/DDBJ whole genome shotgun (WGS) entry which is preliminary data.</text>
</comment>
<evidence type="ECO:0000256" key="2">
    <source>
        <dbReference type="ARBA" id="ARBA00022801"/>
    </source>
</evidence>
<dbReference type="InterPro" id="IPR011545">
    <property type="entry name" value="DEAD/DEAH_box_helicase_dom"/>
</dbReference>
<dbReference type="PROSITE" id="PS00690">
    <property type="entry name" value="DEAH_ATP_HELICASE"/>
    <property type="match status" value="1"/>
</dbReference>
<dbReference type="InterPro" id="IPR001650">
    <property type="entry name" value="Helicase_C-like"/>
</dbReference>
<reference evidence="7" key="2">
    <citation type="submission" date="2023-01" db="EMBL/GenBank/DDBJ databases">
        <title>Gilvimarinus xylanilyticus HB14 isolated from Caulerpa lentillifera aquaculture base in Hainan, China.</title>
        <authorList>
            <person name="Zhang Y.-J."/>
        </authorList>
    </citation>
    <scope>NUCLEOTIDE SEQUENCE</scope>
    <source>
        <strain evidence="7">HB14</strain>
    </source>
</reference>
<dbReference type="GO" id="GO:0004386">
    <property type="term" value="F:helicase activity"/>
    <property type="evidence" value="ECO:0007669"/>
    <property type="project" value="UniProtKB-KW"/>
</dbReference>
<dbReference type="SMART" id="SM00487">
    <property type="entry name" value="DEXDc"/>
    <property type="match status" value="1"/>
</dbReference>
<keyword evidence="8" id="KW-1185">Reference proteome</keyword>
<dbReference type="PIRSF" id="PIRSF005496">
    <property type="entry name" value="ATP_hel_hrpB"/>
    <property type="match status" value="1"/>
</dbReference>
<gene>
    <name evidence="7" type="primary">hrpB</name>
    <name evidence="7" type="ORF">M6D89_06445</name>
</gene>
<evidence type="ECO:0000259" key="5">
    <source>
        <dbReference type="PROSITE" id="PS51192"/>
    </source>
</evidence>
<reference evidence="7" key="1">
    <citation type="submission" date="2022-05" db="EMBL/GenBank/DDBJ databases">
        <authorList>
            <person name="Sun H.-N."/>
        </authorList>
    </citation>
    <scope>NUCLEOTIDE SEQUENCE</scope>
    <source>
        <strain evidence="7">HB14</strain>
    </source>
</reference>
<dbReference type="SMART" id="SM00490">
    <property type="entry name" value="HELICc"/>
    <property type="match status" value="1"/>
</dbReference>
<dbReference type="InterPro" id="IPR014001">
    <property type="entry name" value="Helicase_ATP-bd"/>
</dbReference>
<dbReference type="InterPro" id="IPR010225">
    <property type="entry name" value="HrpB"/>
</dbReference>
<dbReference type="SMART" id="SM00847">
    <property type="entry name" value="HA2"/>
    <property type="match status" value="1"/>
</dbReference>
<dbReference type="Pfam" id="PF00270">
    <property type="entry name" value="DEAD"/>
    <property type="match status" value="1"/>
</dbReference>
<dbReference type="GO" id="GO:0016787">
    <property type="term" value="F:hydrolase activity"/>
    <property type="evidence" value="ECO:0007669"/>
    <property type="project" value="UniProtKB-KW"/>
</dbReference>
<dbReference type="EMBL" id="JAMFTH010000001">
    <property type="protein sequence ID" value="MCP8898933.1"/>
    <property type="molecule type" value="Genomic_DNA"/>
</dbReference>
<dbReference type="InterPro" id="IPR013689">
    <property type="entry name" value="RNA_helicase_ATP-dep_HrpB_C"/>
</dbReference>
<protein>
    <submittedName>
        <fullName evidence="7">ATP-dependent helicase HrpB</fullName>
    </submittedName>
</protein>
<dbReference type="Gene3D" id="1.20.120.1080">
    <property type="match status" value="1"/>
</dbReference>
<dbReference type="PROSITE" id="PS51194">
    <property type="entry name" value="HELICASE_CTER"/>
    <property type="match status" value="1"/>
</dbReference>
<accession>A0A9X2KTM5</accession>
<dbReference type="CDD" id="cd18791">
    <property type="entry name" value="SF2_C_RHA"/>
    <property type="match status" value="1"/>
</dbReference>
<feature type="domain" description="Helicase C-terminal" evidence="6">
    <location>
        <begin position="199"/>
        <end position="367"/>
    </location>
</feature>
<name>A0A9X2KTM5_9GAMM</name>
<dbReference type="Pfam" id="PF00271">
    <property type="entry name" value="Helicase_C"/>
    <property type="match status" value="1"/>
</dbReference>
<dbReference type="Proteomes" id="UP001139319">
    <property type="component" value="Unassembled WGS sequence"/>
</dbReference>